<feature type="compositionally biased region" description="Basic and acidic residues" evidence="1">
    <location>
        <begin position="57"/>
        <end position="70"/>
    </location>
</feature>
<dbReference type="NCBIfam" id="NF045719">
    <property type="entry name" value="GSU3473_fam"/>
    <property type="match status" value="1"/>
</dbReference>
<dbReference type="AlphaFoldDB" id="A0A0C1QS12"/>
<evidence type="ECO:0000313" key="2">
    <source>
        <dbReference type="EMBL" id="KIE43697.1"/>
    </source>
</evidence>
<reference evidence="2 3" key="1">
    <citation type="submission" date="2015-01" db="EMBL/GenBank/DDBJ databases">
        <title>Genome sequence of the anaerobic bacterium Geobacter soli GSS01, a dissimilatory Fe(III) reducer from soil.</title>
        <authorList>
            <person name="Yang G."/>
            <person name="Zhou S."/>
        </authorList>
    </citation>
    <scope>NUCLEOTIDE SEQUENCE [LARGE SCALE GENOMIC DNA]</scope>
    <source>
        <strain evidence="2 3">GSS01</strain>
    </source>
</reference>
<sequence length="70" mass="8327">MLIRVRYANDTYDMLKAWRLQEYLDDDRVVAFLRSDGWAVVGRDPLRRSMGRGYPGPERRRMENSLHRAA</sequence>
<comment type="caution">
    <text evidence="2">The sequence shown here is derived from an EMBL/GenBank/DDBJ whole genome shotgun (WGS) entry which is preliminary data.</text>
</comment>
<feature type="region of interest" description="Disordered" evidence="1">
    <location>
        <begin position="49"/>
        <end position="70"/>
    </location>
</feature>
<dbReference type="Proteomes" id="UP000031433">
    <property type="component" value="Unassembled WGS sequence"/>
</dbReference>
<dbReference type="EMBL" id="JXBL01000001">
    <property type="protein sequence ID" value="KIE43697.1"/>
    <property type="molecule type" value="Genomic_DNA"/>
</dbReference>
<gene>
    <name evidence="2" type="ORF">SE37_14200</name>
</gene>
<organism evidence="2 3">
    <name type="scientific">Geobacter soli</name>
    <dbReference type="NCBI Taxonomy" id="1510391"/>
    <lineage>
        <taxon>Bacteria</taxon>
        <taxon>Pseudomonadati</taxon>
        <taxon>Thermodesulfobacteriota</taxon>
        <taxon>Desulfuromonadia</taxon>
        <taxon>Geobacterales</taxon>
        <taxon>Geobacteraceae</taxon>
        <taxon>Geobacter</taxon>
    </lineage>
</organism>
<dbReference type="RefSeq" id="WP_039647409.1">
    <property type="nucleotide sequence ID" value="NZ_JXBL01000001.1"/>
</dbReference>
<evidence type="ECO:0000313" key="3">
    <source>
        <dbReference type="Proteomes" id="UP000031433"/>
    </source>
</evidence>
<proteinExistence type="predicted"/>
<keyword evidence="3" id="KW-1185">Reference proteome</keyword>
<protein>
    <submittedName>
        <fullName evidence="2">Uncharacterized protein</fullName>
    </submittedName>
</protein>
<accession>A0A0C1QS12</accession>
<evidence type="ECO:0000256" key="1">
    <source>
        <dbReference type="SAM" id="MobiDB-lite"/>
    </source>
</evidence>
<name>A0A0C1QS12_9BACT</name>
<dbReference type="InterPro" id="IPR054686">
    <property type="entry name" value="GSU3473-like"/>
</dbReference>